<dbReference type="Gene3D" id="3.40.50.1820">
    <property type="entry name" value="alpha/beta hydrolase"/>
    <property type="match status" value="1"/>
</dbReference>
<dbReference type="PRINTS" id="PR00111">
    <property type="entry name" value="ABHYDROLASE"/>
</dbReference>
<feature type="domain" description="AB hydrolase-1" evidence="2">
    <location>
        <begin position="18"/>
        <end position="250"/>
    </location>
</feature>
<evidence type="ECO:0000259" key="2">
    <source>
        <dbReference type="Pfam" id="PF00561"/>
    </source>
</evidence>
<evidence type="ECO:0000313" key="4">
    <source>
        <dbReference type="Proteomes" id="UP000464480"/>
    </source>
</evidence>
<dbReference type="GO" id="GO:0016787">
    <property type="term" value="F:hydrolase activity"/>
    <property type="evidence" value="ECO:0007669"/>
    <property type="project" value="UniProtKB-KW"/>
</dbReference>
<dbReference type="AlphaFoldDB" id="A0A6I6Y7L7"/>
<gene>
    <name evidence="3" type="ORF">C2H86_22935</name>
</gene>
<dbReference type="InterPro" id="IPR029058">
    <property type="entry name" value="AB_hydrolase_fold"/>
</dbReference>
<protein>
    <submittedName>
        <fullName evidence="3">Alpha/beta hydrolase</fullName>
    </submittedName>
</protein>
<dbReference type="Pfam" id="PF00561">
    <property type="entry name" value="Abhydrolase_1"/>
    <property type="match status" value="1"/>
</dbReference>
<dbReference type="EMBL" id="CP026115">
    <property type="protein sequence ID" value="QHG68327.1"/>
    <property type="molecule type" value="Genomic_DNA"/>
</dbReference>
<dbReference type="SUPFAM" id="SSF53474">
    <property type="entry name" value="alpha/beta-Hydrolases"/>
    <property type="match status" value="1"/>
</dbReference>
<dbReference type="RefSeq" id="WP_159412177.1">
    <property type="nucleotide sequence ID" value="NZ_CP026115.2"/>
</dbReference>
<name>A0A6I6Y7L7_PSEPU</name>
<dbReference type="InterPro" id="IPR000073">
    <property type="entry name" value="AB_hydrolase_1"/>
</dbReference>
<comment type="similarity">
    <text evidence="1">Belongs to the AB hydrolase superfamily.</text>
</comment>
<organism evidence="3 4">
    <name type="scientific">Pseudomonas putida</name>
    <name type="common">Arthrobacter siderocapsulatus</name>
    <dbReference type="NCBI Taxonomy" id="303"/>
    <lineage>
        <taxon>Bacteria</taxon>
        <taxon>Pseudomonadati</taxon>
        <taxon>Pseudomonadota</taxon>
        <taxon>Gammaproteobacteria</taxon>
        <taxon>Pseudomonadales</taxon>
        <taxon>Pseudomonadaceae</taxon>
        <taxon>Pseudomonas</taxon>
    </lineage>
</organism>
<accession>A0A6I6Y7L7</accession>
<proteinExistence type="inferred from homology"/>
<sequence>MTLHQRNNVSIAGKGRATLILSHGFGCDQSMWKFLLPHLVERMRVITYDLVGAGQSDLAAYDREKYASLWGYAEDLNEIIDAYGQGPVIVAGHSVSAMIGVLAERQRPGRIAGLVMIGGSPCYIDSGTYSGGFSRDEVQTLLSVIDENYLGWSSTMAPVLMGASGEPALQEQLLSSFCRTDGQIARHFARVIFLSDHRQEVDGLRLPSLILQSSDDPVVPMAVGEYLHRVLPDSQLVVVDNMGHYPQLSAPSACSAAMDGFFTRLGLGHE</sequence>
<evidence type="ECO:0000313" key="3">
    <source>
        <dbReference type="EMBL" id="QHG68327.1"/>
    </source>
</evidence>
<reference evidence="3 4" key="1">
    <citation type="submission" date="2020-02" db="EMBL/GenBank/DDBJ databases">
        <title>Pseudomonas Putida W5 Complete Genome Assembly.</title>
        <authorList>
            <person name="Yuan Z.-C."/>
            <person name="Shaw G.A."/>
            <person name="Cusano A.D."/>
            <person name="Caddey B.J."/>
            <person name="Weselowski B.J."/>
        </authorList>
    </citation>
    <scope>NUCLEOTIDE SEQUENCE [LARGE SCALE GENOMIC DNA]</scope>
    <source>
        <strain evidence="3 4">W5</strain>
    </source>
</reference>
<dbReference type="PANTHER" id="PTHR43039">
    <property type="entry name" value="ESTERASE-RELATED"/>
    <property type="match status" value="1"/>
</dbReference>
<evidence type="ECO:0000256" key="1">
    <source>
        <dbReference type="ARBA" id="ARBA00008645"/>
    </source>
</evidence>
<keyword evidence="3" id="KW-0378">Hydrolase</keyword>
<dbReference type="Proteomes" id="UP000464480">
    <property type="component" value="Chromosome"/>
</dbReference>